<name>A0A8A7KH99_9FIRM</name>
<dbReference type="EMBL" id="CP046640">
    <property type="protein sequence ID" value="QTL97524.1"/>
    <property type="molecule type" value="Genomic_DNA"/>
</dbReference>
<comment type="similarity">
    <text evidence="1">Belongs to the RelE toxin family.</text>
</comment>
<dbReference type="RefSeq" id="WP_230869156.1">
    <property type="nucleotide sequence ID" value="NZ_CP046640.1"/>
</dbReference>
<evidence type="ECO:0000313" key="3">
    <source>
        <dbReference type="EMBL" id="QTL97524.1"/>
    </source>
</evidence>
<organism evidence="3 4">
    <name type="scientific">Iocasia fonsfrigidae</name>
    <dbReference type="NCBI Taxonomy" id="2682810"/>
    <lineage>
        <taxon>Bacteria</taxon>
        <taxon>Bacillati</taxon>
        <taxon>Bacillota</taxon>
        <taxon>Clostridia</taxon>
        <taxon>Halanaerobiales</taxon>
        <taxon>Halanaerobiaceae</taxon>
        <taxon>Iocasia</taxon>
    </lineage>
</organism>
<dbReference type="InterPro" id="IPR007712">
    <property type="entry name" value="RelE/ParE_toxin"/>
</dbReference>
<dbReference type="PANTHER" id="PTHR33755">
    <property type="entry name" value="TOXIN PARE1-RELATED"/>
    <property type="match status" value="1"/>
</dbReference>
<gene>
    <name evidence="3" type="ORF">GM661_05765</name>
</gene>
<dbReference type="Gene3D" id="3.30.2310.20">
    <property type="entry name" value="RelE-like"/>
    <property type="match status" value="1"/>
</dbReference>
<keyword evidence="4" id="KW-1185">Reference proteome</keyword>
<dbReference type="KEGG" id="ifn:GM661_05765"/>
<dbReference type="InterPro" id="IPR035093">
    <property type="entry name" value="RelE/ParE_toxin_dom_sf"/>
</dbReference>
<evidence type="ECO:0000256" key="2">
    <source>
        <dbReference type="ARBA" id="ARBA00022649"/>
    </source>
</evidence>
<dbReference type="NCBIfam" id="TIGR02385">
    <property type="entry name" value="RelE_StbE"/>
    <property type="match status" value="1"/>
</dbReference>
<dbReference type="Pfam" id="PF05016">
    <property type="entry name" value="ParE_toxin"/>
    <property type="match status" value="1"/>
</dbReference>
<evidence type="ECO:0000256" key="1">
    <source>
        <dbReference type="ARBA" id="ARBA00006226"/>
    </source>
</evidence>
<dbReference type="Proteomes" id="UP000665020">
    <property type="component" value="Chromosome"/>
</dbReference>
<dbReference type="SUPFAM" id="SSF143011">
    <property type="entry name" value="RelE-like"/>
    <property type="match status" value="1"/>
</dbReference>
<accession>A0A8A7KH99</accession>
<sequence length="107" mass="12546">MPKLRINPLATEDLIGIKDHITKELDNPTAAVKVVRKIVESYEKLKEFPLMGADLSAKVNIKTDFRYLVSANYIIFYRIDDEFVYIYRILYAGRDYLKILFPNEIEN</sequence>
<proteinExistence type="inferred from homology"/>
<reference evidence="3" key="1">
    <citation type="submission" date="2019-12" db="EMBL/GenBank/DDBJ databases">
        <authorList>
            <person name="zhang j."/>
            <person name="sun C.M."/>
        </authorList>
    </citation>
    <scope>NUCLEOTIDE SEQUENCE</scope>
    <source>
        <strain evidence="3">NS-1</strain>
    </source>
</reference>
<evidence type="ECO:0000313" key="4">
    <source>
        <dbReference type="Proteomes" id="UP000665020"/>
    </source>
</evidence>
<dbReference type="InterPro" id="IPR051803">
    <property type="entry name" value="TA_system_RelE-like_toxin"/>
</dbReference>
<protein>
    <submittedName>
        <fullName evidence="3">Type II toxin-antitoxin system mRNA interferase toxin, RelE/StbE family</fullName>
    </submittedName>
</protein>
<keyword evidence="2" id="KW-1277">Toxin-antitoxin system</keyword>
<dbReference type="AlphaFoldDB" id="A0A8A7KH99"/>